<dbReference type="AlphaFoldDB" id="A0A138ZY06"/>
<evidence type="ECO:0000313" key="4">
    <source>
        <dbReference type="Proteomes" id="UP000070544"/>
    </source>
</evidence>
<organism evidence="3 4">
    <name type="scientific">Gonapodya prolifera (strain JEL478)</name>
    <name type="common">Monoblepharis prolifera</name>
    <dbReference type="NCBI Taxonomy" id="1344416"/>
    <lineage>
        <taxon>Eukaryota</taxon>
        <taxon>Fungi</taxon>
        <taxon>Fungi incertae sedis</taxon>
        <taxon>Chytridiomycota</taxon>
        <taxon>Chytridiomycota incertae sedis</taxon>
        <taxon>Monoblepharidomycetes</taxon>
        <taxon>Monoblepharidales</taxon>
        <taxon>Gonapodyaceae</taxon>
        <taxon>Gonapodya</taxon>
    </lineage>
</organism>
<dbReference type="PANTHER" id="PTHR11559">
    <property type="entry name" value="CARBOXYLESTERASE"/>
    <property type="match status" value="1"/>
</dbReference>
<dbReference type="Proteomes" id="UP000070544">
    <property type="component" value="Unassembled WGS sequence"/>
</dbReference>
<dbReference type="InterPro" id="IPR019819">
    <property type="entry name" value="Carboxylesterase_B_CS"/>
</dbReference>
<protein>
    <submittedName>
        <fullName evidence="3">Alpha/beta-hydrolase</fullName>
    </submittedName>
</protein>
<accession>A0A138ZY06</accession>
<feature type="domain" description="Carboxylesterase type B" evidence="2">
    <location>
        <begin position="26"/>
        <end position="215"/>
    </location>
</feature>
<proteinExistence type="predicted"/>
<keyword evidence="3" id="KW-0378">Hydrolase</keyword>
<dbReference type="InterPro" id="IPR050309">
    <property type="entry name" value="Type-B_Carboxylest/Lipase"/>
</dbReference>
<dbReference type="InterPro" id="IPR002018">
    <property type="entry name" value="CarbesteraseB"/>
</dbReference>
<dbReference type="InterPro" id="IPR029058">
    <property type="entry name" value="AB_hydrolase_fold"/>
</dbReference>
<feature type="chain" id="PRO_5007295820" evidence="1">
    <location>
        <begin position="22"/>
        <end position="318"/>
    </location>
</feature>
<evidence type="ECO:0000259" key="2">
    <source>
        <dbReference type="Pfam" id="PF00135"/>
    </source>
</evidence>
<gene>
    <name evidence="3" type="ORF">M427DRAFT_49643</name>
</gene>
<keyword evidence="1" id="KW-0732">Signal</keyword>
<dbReference type="Gene3D" id="3.40.50.1820">
    <property type="entry name" value="alpha/beta hydrolase"/>
    <property type="match status" value="1"/>
</dbReference>
<dbReference type="OrthoDB" id="2134434at2759"/>
<dbReference type="GO" id="GO:0016787">
    <property type="term" value="F:hydrolase activity"/>
    <property type="evidence" value="ECO:0007669"/>
    <property type="project" value="UniProtKB-KW"/>
</dbReference>
<feature type="signal peptide" evidence="1">
    <location>
        <begin position="1"/>
        <end position="21"/>
    </location>
</feature>
<sequence length="318" mass="34644">MHATHVFTAAILALFSLSVLAVPSLVDLGYTQLQGRETAMGVMQWLGVPFAAPLLGPLRFSAPIDPLPTTDIVYCTAFRPICLPRQPSDFTMKPNRRFTVSEDCLFVNIFAPTNATEDSQLPVMYFAQSGGFQSNSNANFNGSQLALFGEIIIIKVNYRVGPFGFAQSREIVAGVSLNNGMKDIIQGLAWAQRNIAKFGGNPDQIVISSYAAGALLHVPTIWGNCQDEGAKNVPQSPNKTEDAFAVMQGQAFNVLSNYSLSLLKQTYLAVLQPVFNNSGVLWRQIANAHRFGSIDPEQERLGFGAYYTIELNVEALVG</sequence>
<keyword evidence="4" id="KW-1185">Reference proteome</keyword>
<evidence type="ECO:0000256" key="1">
    <source>
        <dbReference type="SAM" id="SignalP"/>
    </source>
</evidence>
<dbReference type="SUPFAM" id="SSF53474">
    <property type="entry name" value="alpha/beta-Hydrolases"/>
    <property type="match status" value="1"/>
</dbReference>
<dbReference type="Pfam" id="PF00135">
    <property type="entry name" value="COesterase"/>
    <property type="match status" value="1"/>
</dbReference>
<dbReference type="STRING" id="1344416.A0A138ZY06"/>
<reference evidence="3 4" key="1">
    <citation type="journal article" date="2015" name="Genome Biol. Evol.">
        <title>Phylogenomic analyses indicate that early fungi evolved digesting cell walls of algal ancestors of land plants.</title>
        <authorList>
            <person name="Chang Y."/>
            <person name="Wang S."/>
            <person name="Sekimoto S."/>
            <person name="Aerts A.L."/>
            <person name="Choi C."/>
            <person name="Clum A."/>
            <person name="LaButti K.M."/>
            <person name="Lindquist E.A."/>
            <person name="Yee Ngan C."/>
            <person name="Ohm R.A."/>
            <person name="Salamov A.A."/>
            <person name="Grigoriev I.V."/>
            <person name="Spatafora J.W."/>
            <person name="Berbee M.L."/>
        </authorList>
    </citation>
    <scope>NUCLEOTIDE SEQUENCE [LARGE SCALE GENOMIC DNA]</scope>
    <source>
        <strain evidence="3 4">JEL478</strain>
    </source>
</reference>
<dbReference type="EMBL" id="KQ965869">
    <property type="protein sequence ID" value="KXS09374.1"/>
    <property type="molecule type" value="Genomic_DNA"/>
</dbReference>
<evidence type="ECO:0000313" key="3">
    <source>
        <dbReference type="EMBL" id="KXS09374.1"/>
    </source>
</evidence>
<name>A0A138ZY06_GONPJ</name>
<dbReference type="PROSITE" id="PS00941">
    <property type="entry name" value="CARBOXYLESTERASE_B_2"/>
    <property type="match status" value="1"/>
</dbReference>